<accession>A0A6F8PW63</accession>
<dbReference type="KEGG" id="tse:THMIRHAS_17090"/>
<evidence type="ECO:0000313" key="2">
    <source>
        <dbReference type="Proteomes" id="UP000501726"/>
    </source>
</evidence>
<dbReference type="Proteomes" id="UP000501726">
    <property type="component" value="Chromosome"/>
</dbReference>
<keyword evidence="2" id="KW-1185">Reference proteome</keyword>
<evidence type="ECO:0000313" key="1">
    <source>
        <dbReference type="EMBL" id="BBP46336.1"/>
    </source>
</evidence>
<reference evidence="2" key="1">
    <citation type="submission" date="2019-11" db="EMBL/GenBank/DDBJ databases">
        <title>Isolation and characterization of two novel species in the genus Thiomicrorhabdus.</title>
        <authorList>
            <person name="Mochizuki J."/>
            <person name="Kojima H."/>
            <person name="Fukui M."/>
        </authorList>
    </citation>
    <scope>NUCLEOTIDE SEQUENCE [LARGE SCALE GENOMIC DNA]</scope>
    <source>
        <strain evidence="2">aks77</strain>
    </source>
</reference>
<protein>
    <submittedName>
        <fullName evidence="1">Uncharacterized protein</fullName>
    </submittedName>
</protein>
<dbReference type="AlphaFoldDB" id="A0A6F8PW63"/>
<proteinExistence type="predicted"/>
<organism evidence="1 2">
    <name type="scientific">Thiosulfatimonas sediminis</name>
    <dbReference type="NCBI Taxonomy" id="2675054"/>
    <lineage>
        <taxon>Bacteria</taxon>
        <taxon>Pseudomonadati</taxon>
        <taxon>Pseudomonadota</taxon>
        <taxon>Gammaproteobacteria</taxon>
        <taxon>Thiotrichales</taxon>
        <taxon>Piscirickettsiaceae</taxon>
        <taxon>Thiosulfatimonas</taxon>
    </lineage>
</organism>
<name>A0A6F8PW63_9GAMM</name>
<sequence length="162" mass="18959">MNSSELNAWRDELYLNFGSIREAKQYFAMMNARYELASQKVDELLDESKANMKGELKPIYLHRSSDSAARSLKWKLSAAKCFGFANAARAISLLSEDVISILRQAEGVSDELIRDVVEMDFKRCYLNYALNYSYHEMKRVELFIEEFESWRKLPRLLNENYS</sequence>
<gene>
    <name evidence="1" type="ORF">THMIRHAS_17090</name>
</gene>
<dbReference type="RefSeq" id="WP_173272847.1">
    <property type="nucleotide sequence ID" value="NZ_AP021889.1"/>
</dbReference>
<dbReference type="EMBL" id="AP021889">
    <property type="protein sequence ID" value="BBP46336.1"/>
    <property type="molecule type" value="Genomic_DNA"/>
</dbReference>